<dbReference type="PANTHER" id="PTHR43861:SF1">
    <property type="entry name" value="TRANS-ACONITATE 2-METHYLTRANSFERASE"/>
    <property type="match status" value="1"/>
</dbReference>
<sequence>MSPTDNNKGEDWSPEKYNKHASFVYSKEFTTPVLSMLNPQPGEKIIDFGCGSGELTVQLQSIVGESGLVIGVDSSQNMVEKARQNGVVNCSVADIQSLSLPFTEGTFGNNIQSSFDYKFDAVFSNAALHWCKQSPRGAIESAAKALKKGGRFVAEMGGFTNCIGLIMAIHAVVRKRGYDPIALSPWYFPSVQEYRKLLESSGFEVKEITLNPRFTPLTTDIIGWQQTFCRNVFYANMSDEEAESIMKEVQDMCEVDMKDSEGNWALMYTRLRFVAFLK</sequence>
<accession>A0A0H2RYV3</accession>
<dbReference type="EMBL" id="KQ085906">
    <property type="protein sequence ID" value="KLO17290.1"/>
    <property type="molecule type" value="Genomic_DNA"/>
</dbReference>
<organism evidence="2 3">
    <name type="scientific">Schizopora paradoxa</name>
    <dbReference type="NCBI Taxonomy" id="27342"/>
    <lineage>
        <taxon>Eukaryota</taxon>
        <taxon>Fungi</taxon>
        <taxon>Dikarya</taxon>
        <taxon>Basidiomycota</taxon>
        <taxon>Agaricomycotina</taxon>
        <taxon>Agaricomycetes</taxon>
        <taxon>Hymenochaetales</taxon>
        <taxon>Schizoporaceae</taxon>
        <taxon>Schizopora</taxon>
    </lineage>
</organism>
<dbReference type="GO" id="GO:0008168">
    <property type="term" value="F:methyltransferase activity"/>
    <property type="evidence" value="ECO:0007669"/>
    <property type="project" value="UniProtKB-KW"/>
</dbReference>
<dbReference type="InParanoid" id="A0A0H2RYV3"/>
<dbReference type="SUPFAM" id="SSF53335">
    <property type="entry name" value="S-adenosyl-L-methionine-dependent methyltransferases"/>
    <property type="match status" value="1"/>
</dbReference>
<dbReference type="GO" id="GO:0032259">
    <property type="term" value="P:methylation"/>
    <property type="evidence" value="ECO:0007669"/>
    <property type="project" value="UniProtKB-KW"/>
</dbReference>
<name>A0A0H2RYV3_9AGAM</name>
<evidence type="ECO:0000313" key="3">
    <source>
        <dbReference type="Proteomes" id="UP000053477"/>
    </source>
</evidence>
<feature type="domain" description="Methyltransferase" evidence="1">
    <location>
        <begin position="41"/>
        <end position="155"/>
    </location>
</feature>
<gene>
    <name evidence="2" type="ORF">SCHPADRAFT_868349</name>
</gene>
<dbReference type="PANTHER" id="PTHR43861">
    <property type="entry name" value="TRANS-ACONITATE 2-METHYLTRANSFERASE-RELATED"/>
    <property type="match status" value="1"/>
</dbReference>
<dbReference type="Proteomes" id="UP000053477">
    <property type="component" value="Unassembled WGS sequence"/>
</dbReference>
<dbReference type="OrthoDB" id="10017101at2759"/>
<dbReference type="InterPro" id="IPR029063">
    <property type="entry name" value="SAM-dependent_MTases_sf"/>
</dbReference>
<dbReference type="STRING" id="27342.A0A0H2RYV3"/>
<reference evidence="2 3" key="1">
    <citation type="submission" date="2015-04" db="EMBL/GenBank/DDBJ databases">
        <title>Complete genome sequence of Schizopora paradoxa KUC8140, a cosmopolitan wood degrader in East Asia.</title>
        <authorList>
            <consortium name="DOE Joint Genome Institute"/>
            <person name="Min B."/>
            <person name="Park H."/>
            <person name="Jang Y."/>
            <person name="Kim J.-J."/>
            <person name="Kim K.H."/>
            <person name="Pangilinan J."/>
            <person name="Lipzen A."/>
            <person name="Riley R."/>
            <person name="Grigoriev I.V."/>
            <person name="Spatafora J.W."/>
            <person name="Choi I.-G."/>
        </authorList>
    </citation>
    <scope>NUCLEOTIDE SEQUENCE [LARGE SCALE GENOMIC DNA]</scope>
    <source>
        <strain evidence="2 3">KUC8140</strain>
    </source>
</reference>
<dbReference type="InterPro" id="IPR025714">
    <property type="entry name" value="Methyltranfer_dom"/>
</dbReference>
<dbReference type="Gene3D" id="3.40.50.150">
    <property type="entry name" value="Vaccinia Virus protein VP39"/>
    <property type="match status" value="1"/>
</dbReference>
<evidence type="ECO:0000259" key="1">
    <source>
        <dbReference type="Pfam" id="PF13847"/>
    </source>
</evidence>
<keyword evidence="3" id="KW-1185">Reference proteome</keyword>
<proteinExistence type="predicted"/>
<evidence type="ECO:0000313" key="2">
    <source>
        <dbReference type="EMBL" id="KLO17290.1"/>
    </source>
</evidence>
<keyword evidence="2" id="KW-0808">Transferase</keyword>
<dbReference type="AlphaFoldDB" id="A0A0H2RYV3"/>
<keyword evidence="2" id="KW-0489">Methyltransferase</keyword>
<protein>
    <submittedName>
        <fullName evidence="2">S-adenosyl-L-methionine-dependent methyltransferase</fullName>
    </submittedName>
</protein>
<dbReference type="Pfam" id="PF13847">
    <property type="entry name" value="Methyltransf_31"/>
    <property type="match status" value="1"/>
</dbReference>
<dbReference type="CDD" id="cd02440">
    <property type="entry name" value="AdoMet_MTases"/>
    <property type="match status" value="1"/>
</dbReference>